<dbReference type="InterPro" id="IPR002831">
    <property type="entry name" value="Tscrpt_reg_TrmB_N"/>
</dbReference>
<protein>
    <submittedName>
        <fullName evidence="2">Helix-turn-helix domain-containing protein</fullName>
    </submittedName>
</protein>
<dbReference type="EMBL" id="JBHSAY010000006">
    <property type="protein sequence ID" value="MFC4131389.1"/>
    <property type="molecule type" value="Genomic_DNA"/>
</dbReference>
<dbReference type="PANTHER" id="PTHR34293">
    <property type="entry name" value="HTH-TYPE TRANSCRIPTIONAL REGULATOR TRMBL2"/>
    <property type="match status" value="1"/>
</dbReference>
<dbReference type="SUPFAM" id="SSF46894">
    <property type="entry name" value="C-terminal effector domain of the bipartite response regulators"/>
    <property type="match status" value="1"/>
</dbReference>
<keyword evidence="3" id="KW-1185">Reference proteome</keyword>
<evidence type="ECO:0000259" key="1">
    <source>
        <dbReference type="SMART" id="SM00421"/>
    </source>
</evidence>
<dbReference type="InterPro" id="IPR036388">
    <property type="entry name" value="WH-like_DNA-bd_sf"/>
</dbReference>
<dbReference type="PANTHER" id="PTHR34293:SF1">
    <property type="entry name" value="HTH-TYPE TRANSCRIPTIONAL REGULATOR TRMBL2"/>
    <property type="match status" value="1"/>
</dbReference>
<name>A0ABV8LKQ1_9ACTN</name>
<dbReference type="InterPro" id="IPR016032">
    <property type="entry name" value="Sig_transdc_resp-reg_C-effctor"/>
</dbReference>
<dbReference type="Pfam" id="PF01978">
    <property type="entry name" value="TrmB"/>
    <property type="match status" value="1"/>
</dbReference>
<comment type="caution">
    <text evidence="2">The sequence shown here is derived from an EMBL/GenBank/DDBJ whole genome shotgun (WGS) entry which is preliminary data.</text>
</comment>
<organism evidence="2 3">
    <name type="scientific">Hamadaea flava</name>
    <dbReference type="NCBI Taxonomy" id="1742688"/>
    <lineage>
        <taxon>Bacteria</taxon>
        <taxon>Bacillati</taxon>
        <taxon>Actinomycetota</taxon>
        <taxon>Actinomycetes</taxon>
        <taxon>Micromonosporales</taxon>
        <taxon>Micromonosporaceae</taxon>
        <taxon>Hamadaea</taxon>
    </lineage>
</organism>
<dbReference type="SUPFAM" id="SSF46785">
    <property type="entry name" value="Winged helix' DNA-binding domain"/>
    <property type="match status" value="1"/>
</dbReference>
<feature type="domain" description="HTH luxR-type" evidence="1">
    <location>
        <begin position="258"/>
        <end position="315"/>
    </location>
</feature>
<gene>
    <name evidence="2" type="ORF">ACFOZ4_12315</name>
</gene>
<dbReference type="InterPro" id="IPR000792">
    <property type="entry name" value="Tscrpt_reg_LuxR_C"/>
</dbReference>
<dbReference type="InterPro" id="IPR051797">
    <property type="entry name" value="TrmB-like"/>
</dbReference>
<dbReference type="SMART" id="SM00421">
    <property type="entry name" value="HTH_LUXR"/>
    <property type="match status" value="1"/>
</dbReference>
<reference evidence="3" key="1">
    <citation type="journal article" date="2019" name="Int. J. Syst. Evol. Microbiol.">
        <title>The Global Catalogue of Microorganisms (GCM) 10K type strain sequencing project: providing services to taxonomists for standard genome sequencing and annotation.</title>
        <authorList>
            <consortium name="The Broad Institute Genomics Platform"/>
            <consortium name="The Broad Institute Genome Sequencing Center for Infectious Disease"/>
            <person name="Wu L."/>
            <person name="Ma J."/>
        </authorList>
    </citation>
    <scope>NUCLEOTIDE SEQUENCE [LARGE SCALE GENOMIC DNA]</scope>
    <source>
        <strain evidence="3">CGMCC 4.7289</strain>
    </source>
</reference>
<accession>A0ABV8LKQ1</accession>
<evidence type="ECO:0000313" key="3">
    <source>
        <dbReference type="Proteomes" id="UP001595816"/>
    </source>
</evidence>
<dbReference type="Proteomes" id="UP001595816">
    <property type="component" value="Unassembled WGS sequence"/>
</dbReference>
<sequence>MLEPAGLTAAEESAYLALLRQGSATLDQLAARAGRTTAQITRAVTGLHRKGLVHRTPPPHGLVVPVPPDEAIDQLIQRQHAELDRTREAAQQLAAQTREATASKSTAELIEIVQGRTRVQRAFERVQAQARTQMRVLVTPPYAATSQVNDVQLTRGPDVVYRAVYTVEALSEPGFLAAIGDHVRVGEQARLAPAVPTKLAIADHSLALLPLVWTDAAQDSAVLVHPCALLDALVALFETVWAAASPLALTGTGEVTPLGELTDEDRRLLSLLIAGMTDDAAGARLGLSRRTVVRRVQHLMAVAGAQSRLQLGWRARELGWLTPDA</sequence>
<dbReference type="Gene3D" id="1.10.10.10">
    <property type="entry name" value="Winged helix-like DNA-binding domain superfamily/Winged helix DNA-binding domain"/>
    <property type="match status" value="2"/>
</dbReference>
<evidence type="ECO:0000313" key="2">
    <source>
        <dbReference type="EMBL" id="MFC4131389.1"/>
    </source>
</evidence>
<dbReference type="RefSeq" id="WP_253754879.1">
    <property type="nucleotide sequence ID" value="NZ_JAMZDZ010000001.1"/>
</dbReference>
<dbReference type="InterPro" id="IPR036390">
    <property type="entry name" value="WH_DNA-bd_sf"/>
</dbReference>
<proteinExistence type="predicted"/>